<protein>
    <submittedName>
        <fullName evidence="1">DUF2921 family protein</fullName>
    </submittedName>
</protein>
<organism evidence="1 2">
    <name type="scientific">Melia azedarach</name>
    <name type="common">Chinaberry tree</name>
    <dbReference type="NCBI Taxonomy" id="155640"/>
    <lineage>
        <taxon>Eukaryota</taxon>
        <taxon>Viridiplantae</taxon>
        <taxon>Streptophyta</taxon>
        <taxon>Embryophyta</taxon>
        <taxon>Tracheophyta</taxon>
        <taxon>Spermatophyta</taxon>
        <taxon>Magnoliopsida</taxon>
        <taxon>eudicotyledons</taxon>
        <taxon>Gunneridae</taxon>
        <taxon>Pentapetalae</taxon>
        <taxon>rosids</taxon>
        <taxon>malvids</taxon>
        <taxon>Sapindales</taxon>
        <taxon>Meliaceae</taxon>
        <taxon>Melia</taxon>
    </lineage>
</organism>
<name>A0ACC1XC59_MELAZ</name>
<proteinExistence type="predicted"/>
<reference evidence="1 2" key="1">
    <citation type="journal article" date="2023" name="Science">
        <title>Complex scaffold remodeling in plant triterpene biosynthesis.</title>
        <authorList>
            <person name="De La Pena R."/>
            <person name="Hodgson H."/>
            <person name="Liu J.C."/>
            <person name="Stephenson M.J."/>
            <person name="Martin A.C."/>
            <person name="Owen C."/>
            <person name="Harkess A."/>
            <person name="Leebens-Mack J."/>
            <person name="Jimenez L.E."/>
            <person name="Osbourn A."/>
            <person name="Sattely E.S."/>
        </authorList>
    </citation>
    <scope>NUCLEOTIDE SEQUENCE [LARGE SCALE GENOMIC DNA]</scope>
    <source>
        <strain evidence="2">cv. JPN11</strain>
        <tissue evidence="1">Leaf</tissue>
    </source>
</reference>
<dbReference type="EMBL" id="CM051403">
    <property type="protein sequence ID" value="KAJ4708357.1"/>
    <property type="molecule type" value="Genomic_DNA"/>
</dbReference>
<gene>
    <name evidence="1" type="ORF">OWV82_018315</name>
</gene>
<sequence length="787" mass="89804">MSSLLLVLWIAVGLCFFFNFTVSFDDERYDSLADDPSILHTYNRFAEIEQHCNPFQSSASDLKPDDTRGYRLKNELNFFNGDWKQENGGRRLMPFDDSDFPANNSSLNNPLKLANFDVVDVNAVHRWKNVISLIGVLSMGITTNTSFGFDLRLKFNMMPGLSVLSILFEGVYIESDENGGERLLCLLGNSTLPYNKWTNDPLNLAKGYWSNHDHKPRLLQDDQILLILQLPQTFNLTRRAILGEMRSLNDRASLKYFDKIQMTSQLGHYSKHQFSSELLNSITCSPYVYQEELMEDGAIKIFISMPPTRTGLSGMTLSAEGIWNPSSGQLCMVGCLGMVDSGLGECNSQISLYFPRAYSIKQRSMIYGSISSINDEKDSFLPILFDAVVRPGMLKQNYIRYVTSYPSYNYSKIDQVDTLRKRKPPTKFLTIIKHSLLKYPILEDQEELFVSLNSLSYDFEIDAYAIPDSISAGHSSKIFVLVDVLSLGPLFGRYDPWFRYVPWYKNSNPPLGAQASLSNSQLLNVSMHLSFTKGRFSPTTSFNNLSELYLEGLYDPLVGQMYLIGCRKVMITITSLRREDDPLHFFSIGLKTLPLRYEMYYDDQGNAIPYISLVMLGLQILGCGLLLITGVEILFKWKESEYFKAHPYGLDQLHPSVKVLNYLAKLLLLAVFLLSAKLFQKVSASRQRLHARGPTTKNVPSDKLVLLVTLMFHNFIFMFLLVIDSILMSPEKDKGTIGYVPMLQIWIIKLEEYKDLVQDFFLLPQIIGNFLWHKHWLHTAKASFTSL</sequence>
<accession>A0ACC1XC59</accession>
<dbReference type="Proteomes" id="UP001164539">
    <property type="component" value="Chromosome 10"/>
</dbReference>
<evidence type="ECO:0000313" key="2">
    <source>
        <dbReference type="Proteomes" id="UP001164539"/>
    </source>
</evidence>
<evidence type="ECO:0000313" key="1">
    <source>
        <dbReference type="EMBL" id="KAJ4708357.1"/>
    </source>
</evidence>
<keyword evidence="2" id="KW-1185">Reference proteome</keyword>
<comment type="caution">
    <text evidence="1">The sequence shown here is derived from an EMBL/GenBank/DDBJ whole genome shotgun (WGS) entry which is preliminary data.</text>
</comment>